<feature type="region of interest" description="Disordered" evidence="1">
    <location>
        <begin position="63"/>
        <end position="95"/>
    </location>
</feature>
<comment type="caution">
    <text evidence="2">The sequence shown here is derived from an EMBL/GenBank/DDBJ whole genome shotgun (WGS) entry which is preliminary data.</text>
</comment>
<protein>
    <submittedName>
        <fullName evidence="2">Uncharacterized protein</fullName>
    </submittedName>
</protein>
<dbReference type="EMBL" id="VSSQ01032335">
    <property type="protein sequence ID" value="MPM83567.1"/>
    <property type="molecule type" value="Genomic_DNA"/>
</dbReference>
<organism evidence="2">
    <name type="scientific">bioreactor metagenome</name>
    <dbReference type="NCBI Taxonomy" id="1076179"/>
    <lineage>
        <taxon>unclassified sequences</taxon>
        <taxon>metagenomes</taxon>
        <taxon>ecological metagenomes</taxon>
    </lineage>
</organism>
<evidence type="ECO:0000313" key="2">
    <source>
        <dbReference type="EMBL" id="MPM83567.1"/>
    </source>
</evidence>
<sequence>MAFLCACVVDQNVDLIGRQDLFGDHGQRLTVGQIGLVMDESPSALNGLDDHALIGRTPGDHVHVDSGIQQCGRDTQPEPPTSSGDHGGQAGNVKS</sequence>
<proteinExistence type="predicted"/>
<reference evidence="2" key="1">
    <citation type="submission" date="2019-08" db="EMBL/GenBank/DDBJ databases">
        <authorList>
            <person name="Kucharzyk K."/>
            <person name="Murdoch R.W."/>
            <person name="Higgins S."/>
            <person name="Loffler F."/>
        </authorList>
    </citation>
    <scope>NUCLEOTIDE SEQUENCE</scope>
</reference>
<name>A0A645D327_9ZZZZ</name>
<evidence type="ECO:0000256" key="1">
    <source>
        <dbReference type="SAM" id="MobiDB-lite"/>
    </source>
</evidence>
<accession>A0A645D327</accession>
<dbReference type="AlphaFoldDB" id="A0A645D327"/>
<gene>
    <name evidence="2" type="ORF">SDC9_130631</name>
</gene>
<feature type="compositionally biased region" description="Gly residues" evidence="1">
    <location>
        <begin position="85"/>
        <end position="95"/>
    </location>
</feature>